<comment type="caution">
    <text evidence="1">The sequence shown here is derived from an EMBL/GenBank/DDBJ whole genome shotgun (WGS) entry which is preliminary data.</text>
</comment>
<sequence>MDLNESTLRSWVLKFYSLSRHEQEKIKTSLSMSERQRLDELLVQIDALGLGINSVIIDEVVDYDLKSKDLSLELLDRLVRNISPFWYVLVSNKLLSDVSLAKKSAYFEEFVRYREDLKDSVLTPRMQATLDMYFYEKVVHEYEK</sequence>
<protein>
    <submittedName>
        <fullName evidence="1">Uncharacterized protein</fullName>
    </submittedName>
</protein>
<proteinExistence type="predicted"/>
<reference evidence="1 2" key="1">
    <citation type="submission" date="2013-02" db="EMBL/GenBank/DDBJ databases">
        <title>The Genome Sequence of Acinetobacter sp. ANC 4105.</title>
        <authorList>
            <consortium name="The Broad Institute Genome Sequencing Platform"/>
            <consortium name="The Broad Institute Genome Sequencing Center for Infectious Disease"/>
            <person name="Cerqueira G."/>
            <person name="Feldgarden M."/>
            <person name="Courvalin P."/>
            <person name="Perichon B."/>
            <person name="Grillot-Courvalin C."/>
            <person name="Clermont D."/>
            <person name="Rocha E."/>
            <person name="Yoon E.-J."/>
            <person name="Nemec A."/>
            <person name="Walker B."/>
            <person name="Young S.K."/>
            <person name="Zeng Q."/>
            <person name="Gargeya S."/>
            <person name="Fitzgerald M."/>
            <person name="Haas B."/>
            <person name="Abouelleil A."/>
            <person name="Alvarado L."/>
            <person name="Arachchi H.M."/>
            <person name="Berlin A.M."/>
            <person name="Chapman S.B."/>
            <person name="Dewar J."/>
            <person name="Goldberg J."/>
            <person name="Griggs A."/>
            <person name="Gujja S."/>
            <person name="Hansen M."/>
            <person name="Howarth C."/>
            <person name="Imamovic A."/>
            <person name="Larimer J."/>
            <person name="McCowan C."/>
            <person name="Murphy C."/>
            <person name="Neiman D."/>
            <person name="Pearson M."/>
            <person name="Priest M."/>
            <person name="Roberts A."/>
            <person name="Saif S."/>
            <person name="Shea T."/>
            <person name="Sisk P."/>
            <person name="Sykes S."/>
            <person name="Wortman J."/>
            <person name="Nusbaum C."/>
            <person name="Birren B."/>
        </authorList>
    </citation>
    <scope>NUCLEOTIDE SEQUENCE [LARGE SCALE GENOMIC DNA]</scope>
    <source>
        <strain evidence="1 2">ANC 4105</strain>
    </source>
</reference>
<dbReference type="Proteomes" id="UP000013261">
    <property type="component" value="Unassembled WGS sequence"/>
</dbReference>
<dbReference type="RefSeq" id="WP_005187059.1">
    <property type="nucleotide sequence ID" value="NZ_KB850050.1"/>
</dbReference>
<keyword evidence="2" id="KW-1185">Reference proteome</keyword>
<dbReference type="PATRIC" id="fig|1217703.3.peg.1445"/>
<organism evidence="1 2">
    <name type="scientific">Acinetobacter dispersus</name>
    <dbReference type="NCBI Taxonomy" id="70348"/>
    <lineage>
        <taxon>Bacteria</taxon>
        <taxon>Pseudomonadati</taxon>
        <taxon>Pseudomonadota</taxon>
        <taxon>Gammaproteobacteria</taxon>
        <taxon>Moraxellales</taxon>
        <taxon>Moraxellaceae</taxon>
        <taxon>Acinetobacter</taxon>
    </lineage>
</organism>
<name>N9L5M7_9GAMM</name>
<accession>N9L5M7</accession>
<dbReference type="EMBL" id="APRL01000013">
    <property type="protein sequence ID" value="ENW91567.1"/>
    <property type="molecule type" value="Genomic_DNA"/>
</dbReference>
<evidence type="ECO:0000313" key="2">
    <source>
        <dbReference type="Proteomes" id="UP000013261"/>
    </source>
</evidence>
<dbReference type="HOGENOM" id="CLU_1792303_0_0_6"/>
<dbReference type="OrthoDB" id="6712701at2"/>
<gene>
    <name evidence="1" type="ORF">F904_01504</name>
</gene>
<evidence type="ECO:0000313" key="1">
    <source>
        <dbReference type="EMBL" id="ENW91567.1"/>
    </source>
</evidence>
<dbReference type="AlphaFoldDB" id="N9L5M7"/>